<sequence>MALEFIETTGTVGLQQDSETGEYFIVELDESGAAIEGTGTFITREIGGETVNLSDLTYPGYVATQAAADDTPDSTGYKVLFQNAETGDLIIWTVNEDGGYVSDVNVAGDAAAIRATEIGFGVDGLDDVAGIGAEPTNTVIDSTADVALESTASGAYVLNDGVTTFAITRDGAPITDTTYAGYIATQAAADDTPGSDGYKVLFENSDNGDLIIWTVTADGEFVSDVNVAGDAAAIRATEIGFNVDGLDDVEGIGVAPSTDPNTVIDFTADVALESTASGAYVLNDSVTTFAITRDGAPITDTTYAGYIATQAAADDTPGSDGYKVLFENSDNGDLFVWTVTAEGAWVSDVNIAGDAAAIRAAEIGFNVDGLDDVPGIGEEPSTDPNTVIDSTADVALESTASGAYVLNDGVTTFAITRDGAPITDTTYAGYIATQAAADDTPGSDGYKVLFENSDNGDLIIWTVTADGEFVSDVNVAGDAAAIRATEIGFNVDGLDDVEGIGVAPSTDPNTVIDFTADVALESTASGAYVLNDGVTTFAITRDGAPITDTTYAGYIATQAAADDTPGSDGYKVLFENSDNGDLIIWTVTADGEFVSDVNVAGDAAAIRATEIGFNVDGLDDVEGIGVAPSTDPNTVIDSTADVALESTASGAYVLNDGATSFAITRGGTPITNTTYAGYTATQAAADDTPESDGYKVLFQNTETGDLIIWTLDANGNYLSEVNVAGDAAAIRATEIGFNVDGLDDVEGIGAGGENTVIDFTDDVALEITENGGYVLNDGEATFAITRIPAAGLNPIDITDTTYSGFTATQVAGGAPNDGYFVLFQNPDGDLYVWTLTANGQYVSDFNVAGNAEDTRATEIGFNVDGLDDVEGIGATLIEDIGTVTLTEGPTGQYFVNEGTGPVGLTGDNGVEIVPITAFEEDTFIFTAIEAVEDNDEDGGFQILLEVTNASDGSFVEYDVWTFDETGLFEEDAGDPFLFDNFLVV</sequence>
<proteinExistence type="predicted"/>
<dbReference type="InterPro" id="IPR011121">
    <property type="entry name" value="Trp-rich_dom"/>
</dbReference>
<dbReference type="Pfam" id="PF07483">
    <property type="entry name" value="W_rich_C"/>
    <property type="match status" value="1"/>
</dbReference>
<name>A0AAN0M562_9RHOB</name>
<dbReference type="KEGG" id="yag:AABB28_07770"/>
<evidence type="ECO:0000313" key="2">
    <source>
        <dbReference type="EMBL" id="WZU65150.1"/>
    </source>
</evidence>
<dbReference type="Proteomes" id="UP001451782">
    <property type="component" value="Chromosome"/>
</dbReference>
<keyword evidence="3" id="KW-1185">Reference proteome</keyword>
<dbReference type="RefSeq" id="WP_342071498.1">
    <property type="nucleotide sequence ID" value="NZ_CP151762.1"/>
</dbReference>
<dbReference type="AlphaFoldDB" id="A0AAN0M562"/>
<evidence type="ECO:0000313" key="3">
    <source>
        <dbReference type="Proteomes" id="UP001451782"/>
    </source>
</evidence>
<protein>
    <recommendedName>
        <fullName evidence="1">Tryptophan-rich domain-containing protein</fullName>
    </recommendedName>
</protein>
<feature type="domain" description="Tryptophan-rich" evidence="1">
    <location>
        <begin position="644"/>
        <end position="742"/>
    </location>
</feature>
<reference evidence="2 3" key="1">
    <citation type="submission" date="2024-04" db="EMBL/GenBank/DDBJ databases">
        <title>Phylogenomic analyses of a clade within the roseobacter group suggest taxonomic reassignments of species of the genera Aestuariivita, Citreicella, Loktanella, Nautella, Pelagibaca, Ruegeria, Thalassobius, Thiobacimonas and Tropicibacter, and the proposal o.</title>
        <authorList>
            <person name="Jeon C.O."/>
        </authorList>
    </citation>
    <scope>NUCLEOTIDE SEQUENCE [LARGE SCALE GENOMIC DNA]</scope>
    <source>
        <strain evidence="2 3">G8-12</strain>
    </source>
</reference>
<organism evidence="2 3">
    <name type="scientific">Yoonia algicola</name>
    <dbReference type="NCBI Taxonomy" id="3137368"/>
    <lineage>
        <taxon>Bacteria</taxon>
        <taxon>Pseudomonadati</taxon>
        <taxon>Pseudomonadota</taxon>
        <taxon>Alphaproteobacteria</taxon>
        <taxon>Rhodobacterales</taxon>
        <taxon>Paracoccaceae</taxon>
        <taxon>Yoonia</taxon>
    </lineage>
</organism>
<dbReference type="EMBL" id="CP151762">
    <property type="protein sequence ID" value="WZU65150.1"/>
    <property type="molecule type" value="Genomic_DNA"/>
</dbReference>
<accession>A0AAN0M562</accession>
<evidence type="ECO:0000259" key="1">
    <source>
        <dbReference type="Pfam" id="PF07483"/>
    </source>
</evidence>
<gene>
    <name evidence="2" type="ORF">AABB28_07770</name>
</gene>